<feature type="repeat" description="WD" evidence="20">
    <location>
        <begin position="411"/>
        <end position="445"/>
    </location>
</feature>
<dbReference type="InterPro" id="IPR056363">
    <property type="entry name" value="LRR_LRWD1_dom"/>
</dbReference>
<comment type="subcellular location">
    <subcellularLocation>
        <location evidence="4">Chromosome</location>
        <location evidence="4">Centromere</location>
        <location evidence="4">Kinetochore</location>
    </subcellularLocation>
    <subcellularLocation>
        <location evidence="3">Chromosome</location>
        <location evidence="3">Telomere</location>
    </subcellularLocation>
    <subcellularLocation>
        <location evidence="2">Cytoplasm</location>
        <location evidence="2">Cytoskeleton</location>
        <location evidence="2">Microtubule organizing center</location>
        <location evidence="2">Centrosome</location>
    </subcellularLocation>
    <subcellularLocation>
        <location evidence="1">Nucleus</location>
    </subcellularLocation>
</comment>
<dbReference type="PROSITE" id="PS50294">
    <property type="entry name" value="WD_REPEATS_REGION"/>
    <property type="match status" value="1"/>
</dbReference>
<keyword evidence="10" id="KW-0433">Leucine-rich repeat</keyword>
<evidence type="ECO:0000256" key="20">
    <source>
        <dbReference type="PROSITE-ProRule" id="PRU00221"/>
    </source>
</evidence>
<feature type="domain" description="Leucine-rich repeat and WD repeat-containing protein 1 LRR" evidence="22">
    <location>
        <begin position="7"/>
        <end position="200"/>
    </location>
</feature>
<keyword evidence="16" id="KW-0206">Cytoskeleton</keyword>
<evidence type="ECO:0000256" key="11">
    <source>
        <dbReference type="ARBA" id="ARBA00022705"/>
    </source>
</evidence>
<dbReference type="InterPro" id="IPR019775">
    <property type="entry name" value="WD40_repeat_CS"/>
</dbReference>
<dbReference type="GO" id="GO:0000781">
    <property type="term" value="C:chromosome, telomeric region"/>
    <property type="evidence" value="ECO:0007669"/>
    <property type="project" value="UniProtKB-SubCell"/>
</dbReference>
<sequence length="677" mass="76443">MSKITTELLLERAVPRSTRLRKIETLNLSKLQLKTGDLDPRLFSRLRHLQKLDLSDNLLDKFPNSLSLPDLRVLNCDNNKLEDVTALKQFPLLEELTYENNVYLTLNDDYKVIFLLQNLRLLNGKDITKLANQVRRVNSHKLTSKVTAHWEKFFRDQLPEKYTAEQVKSIKKKFLKSVQTNVVYGPSSLSEFTRWRVKMIAEEFLASSLGLELNSDTESEEKMDEKEEESTKSPGEDAEDVAQVVHIYDPLVTVTPSKRKRNHSKSSPGNKRSKTKANTEKEAAEDVSAEPLHFLQCHSKGNSREDFKTQLWSCVFEPVLDSGARKDPIVNSSRTVATCGGESVCLIDCETGTVLKKYKVATEEFFSVAWTTLTMVISDSRKKAHNILAAAGRRGIVKLIHVAADFCYGEIKAHKKPIATVCFSPTQETHLFTASYDKRIALWDIGIPDCDYNFKASQLLVLETASIPLRIALVPTCPEQYLLAGCEGGCFAWNIKLDKEQKSRPFEAIFQFPDEESMTTSHRVDGLAFLNDDVVVSKSSKPGCIYLWSWSRSFDAKGKGCQQTISAVILAELEWSTTDMSYLTLSTCPAKEYVFCGDEKGSVWMYNLSNYTTAWSSAKGKRSERRISPTQILKWPELHVNGEQPPEILVNNVVADPAFTYLVVLTSVNITAIWKKS</sequence>
<feature type="non-terminal residue" evidence="24">
    <location>
        <position position="1"/>
    </location>
</feature>
<dbReference type="GO" id="GO:0005813">
    <property type="term" value="C:centrosome"/>
    <property type="evidence" value="ECO:0007669"/>
    <property type="project" value="UniProtKB-SubCell"/>
</dbReference>
<evidence type="ECO:0000256" key="7">
    <source>
        <dbReference type="ARBA" id="ARBA00022454"/>
    </source>
</evidence>
<keyword evidence="15" id="KW-0779">Telomere</keyword>
<evidence type="ECO:0000256" key="13">
    <source>
        <dbReference type="ARBA" id="ARBA00022838"/>
    </source>
</evidence>
<gene>
    <name evidence="24" type="primary">Lrwd1</name>
    <name evidence="24" type="ORF">TOXRED_R00204</name>
</gene>
<keyword evidence="11" id="KW-0235">DNA replication</keyword>
<dbReference type="Pfam" id="PF23215">
    <property type="entry name" value="WD_LRWD1"/>
    <property type="match status" value="1"/>
</dbReference>
<evidence type="ECO:0000256" key="19">
    <source>
        <dbReference type="ARBA" id="ARBA00033046"/>
    </source>
</evidence>
<dbReference type="PANTHER" id="PTHR24370">
    <property type="entry name" value="OPTICIN"/>
    <property type="match status" value="1"/>
</dbReference>
<dbReference type="Gene3D" id="3.80.10.10">
    <property type="entry name" value="Ribonuclease Inhibitor"/>
    <property type="match status" value="1"/>
</dbReference>
<dbReference type="SUPFAM" id="SSF52058">
    <property type="entry name" value="L domain-like"/>
    <property type="match status" value="1"/>
</dbReference>
<keyword evidence="12" id="KW-0677">Repeat</keyword>
<evidence type="ECO:0000256" key="5">
    <source>
        <dbReference type="ARBA" id="ARBA00007545"/>
    </source>
</evidence>
<evidence type="ECO:0000256" key="14">
    <source>
        <dbReference type="ARBA" id="ARBA00022853"/>
    </source>
</evidence>
<dbReference type="InterPro" id="IPR001680">
    <property type="entry name" value="WD40_rpt"/>
</dbReference>
<evidence type="ECO:0000256" key="21">
    <source>
        <dbReference type="SAM" id="MobiDB-lite"/>
    </source>
</evidence>
<dbReference type="GO" id="GO:0006325">
    <property type="term" value="P:chromatin organization"/>
    <property type="evidence" value="ECO:0007669"/>
    <property type="project" value="UniProtKB-KW"/>
</dbReference>
<proteinExistence type="inferred from homology"/>
<dbReference type="Proteomes" id="UP000523146">
    <property type="component" value="Unassembled WGS sequence"/>
</dbReference>
<dbReference type="FunFam" id="2.130.10.10:FF:000488">
    <property type="entry name" value="Leucine-rich repeat and WD repeat-containing protein 1"/>
    <property type="match status" value="1"/>
</dbReference>
<dbReference type="PROSITE" id="PS51450">
    <property type="entry name" value="LRR"/>
    <property type="match status" value="1"/>
</dbReference>
<feature type="region of interest" description="Disordered" evidence="21">
    <location>
        <begin position="255"/>
        <end position="287"/>
    </location>
</feature>
<feature type="region of interest" description="Disordered" evidence="21">
    <location>
        <begin position="215"/>
        <end position="240"/>
    </location>
</feature>
<dbReference type="Pfam" id="PF23211">
    <property type="entry name" value="LRR_LRWD1"/>
    <property type="match status" value="1"/>
</dbReference>
<dbReference type="PANTHER" id="PTHR24370:SF10">
    <property type="entry name" value="LEUCINE-RICH REPEAT AND WD REPEAT-CONTAINING PROTEIN 1"/>
    <property type="match status" value="1"/>
</dbReference>
<dbReference type="GO" id="GO:0005664">
    <property type="term" value="C:nuclear origin of replication recognition complex"/>
    <property type="evidence" value="ECO:0007669"/>
    <property type="project" value="TreeGrafter"/>
</dbReference>
<feature type="compositionally biased region" description="Basic and acidic residues" evidence="21">
    <location>
        <begin position="223"/>
        <end position="235"/>
    </location>
</feature>
<name>A0A7K5ISZ1_TOXRE</name>
<dbReference type="InterPro" id="IPR015943">
    <property type="entry name" value="WD40/YVTN_repeat-like_dom_sf"/>
</dbReference>
<evidence type="ECO:0000259" key="22">
    <source>
        <dbReference type="Pfam" id="PF23211"/>
    </source>
</evidence>
<dbReference type="EMBL" id="VXBI01005970">
    <property type="protein sequence ID" value="NWS84806.1"/>
    <property type="molecule type" value="Genomic_DNA"/>
</dbReference>
<accession>A0A7K5ISZ1</accession>
<keyword evidence="18" id="KW-0137">Centromere</keyword>
<dbReference type="GO" id="GO:0071169">
    <property type="term" value="P:establishment of protein localization to chromatin"/>
    <property type="evidence" value="ECO:0007669"/>
    <property type="project" value="TreeGrafter"/>
</dbReference>
<comment type="caution">
    <text evidence="24">The sequence shown here is derived from an EMBL/GenBank/DDBJ whole genome shotgun (WGS) entry which is preliminary data.</text>
</comment>
<dbReference type="InterPro" id="IPR001611">
    <property type="entry name" value="Leu-rich_rpt"/>
</dbReference>
<evidence type="ECO:0000256" key="9">
    <source>
        <dbReference type="ARBA" id="ARBA00022574"/>
    </source>
</evidence>
<keyword evidence="9 20" id="KW-0853">WD repeat</keyword>
<dbReference type="GO" id="GO:0006260">
    <property type="term" value="P:DNA replication"/>
    <property type="evidence" value="ECO:0007669"/>
    <property type="project" value="UniProtKB-KW"/>
</dbReference>
<organism evidence="24 25">
    <name type="scientific">Toxostoma redivivum</name>
    <name type="common">California thrasher</name>
    <dbReference type="NCBI Taxonomy" id="99882"/>
    <lineage>
        <taxon>Eukaryota</taxon>
        <taxon>Metazoa</taxon>
        <taxon>Chordata</taxon>
        <taxon>Craniata</taxon>
        <taxon>Vertebrata</taxon>
        <taxon>Euteleostomi</taxon>
        <taxon>Archelosauria</taxon>
        <taxon>Archosauria</taxon>
        <taxon>Dinosauria</taxon>
        <taxon>Saurischia</taxon>
        <taxon>Theropoda</taxon>
        <taxon>Coelurosauria</taxon>
        <taxon>Aves</taxon>
        <taxon>Neognathae</taxon>
        <taxon>Neoaves</taxon>
        <taxon>Telluraves</taxon>
        <taxon>Australaves</taxon>
        <taxon>Passeriformes</taxon>
        <taxon>Mimidae</taxon>
        <taxon>Toxostoma</taxon>
    </lineage>
</organism>
<evidence type="ECO:0000256" key="15">
    <source>
        <dbReference type="ARBA" id="ARBA00022895"/>
    </source>
</evidence>
<comment type="similarity">
    <text evidence="5">Belongs to the LRWD1 family.</text>
</comment>
<evidence type="ECO:0000256" key="4">
    <source>
        <dbReference type="ARBA" id="ARBA00004629"/>
    </source>
</evidence>
<evidence type="ECO:0000256" key="10">
    <source>
        <dbReference type="ARBA" id="ARBA00022614"/>
    </source>
</evidence>
<dbReference type="Gene3D" id="2.130.10.10">
    <property type="entry name" value="YVTN repeat-like/Quinoprotein amine dehydrogenase"/>
    <property type="match status" value="1"/>
</dbReference>
<protein>
    <recommendedName>
        <fullName evidence="6">Leucine-rich repeat and WD repeat-containing protein 1</fullName>
    </recommendedName>
    <alternativeName>
        <fullName evidence="19">Origin recognition complex-associated protein</fullName>
    </alternativeName>
</protein>
<evidence type="ECO:0000256" key="8">
    <source>
        <dbReference type="ARBA" id="ARBA00022490"/>
    </source>
</evidence>
<evidence type="ECO:0000313" key="25">
    <source>
        <dbReference type="Proteomes" id="UP000523146"/>
    </source>
</evidence>
<dbReference type="GO" id="GO:0003682">
    <property type="term" value="F:chromatin binding"/>
    <property type="evidence" value="ECO:0007669"/>
    <property type="project" value="TreeGrafter"/>
</dbReference>
<dbReference type="GO" id="GO:0000776">
    <property type="term" value="C:kinetochore"/>
    <property type="evidence" value="ECO:0007669"/>
    <property type="project" value="UniProtKB-KW"/>
</dbReference>
<feature type="non-terminal residue" evidence="24">
    <location>
        <position position="677"/>
    </location>
</feature>
<evidence type="ECO:0000256" key="3">
    <source>
        <dbReference type="ARBA" id="ARBA00004574"/>
    </source>
</evidence>
<reference evidence="24 25" key="1">
    <citation type="submission" date="2019-09" db="EMBL/GenBank/DDBJ databases">
        <title>Bird 10,000 Genomes (B10K) Project - Family phase.</title>
        <authorList>
            <person name="Zhang G."/>
        </authorList>
    </citation>
    <scope>NUCLEOTIDE SEQUENCE [LARGE SCALE GENOMIC DNA]</scope>
    <source>
        <strain evidence="24">B10K-DU-002-15</strain>
        <tissue evidence="24">Muscle</tissue>
    </source>
</reference>
<evidence type="ECO:0000256" key="2">
    <source>
        <dbReference type="ARBA" id="ARBA00004300"/>
    </source>
</evidence>
<evidence type="ECO:0000256" key="6">
    <source>
        <dbReference type="ARBA" id="ARBA00015536"/>
    </source>
</evidence>
<evidence type="ECO:0000256" key="18">
    <source>
        <dbReference type="ARBA" id="ARBA00023328"/>
    </source>
</evidence>
<dbReference type="SMART" id="SM00320">
    <property type="entry name" value="WD40"/>
    <property type="match status" value="2"/>
</dbReference>
<dbReference type="InterPro" id="IPR056160">
    <property type="entry name" value="WD_LRWD1"/>
</dbReference>
<evidence type="ECO:0000256" key="17">
    <source>
        <dbReference type="ARBA" id="ARBA00023242"/>
    </source>
</evidence>
<dbReference type="AlphaFoldDB" id="A0A7K5ISZ1"/>
<dbReference type="InterPro" id="IPR036322">
    <property type="entry name" value="WD40_repeat_dom_sf"/>
</dbReference>
<keyword evidence="14" id="KW-0156">Chromatin regulator</keyword>
<evidence type="ECO:0000256" key="1">
    <source>
        <dbReference type="ARBA" id="ARBA00004123"/>
    </source>
</evidence>
<keyword evidence="8" id="KW-0963">Cytoplasm</keyword>
<dbReference type="InterPro" id="IPR032675">
    <property type="entry name" value="LRR_dom_sf"/>
</dbReference>
<dbReference type="SUPFAM" id="SSF50978">
    <property type="entry name" value="WD40 repeat-like"/>
    <property type="match status" value="1"/>
</dbReference>
<evidence type="ECO:0000256" key="16">
    <source>
        <dbReference type="ARBA" id="ARBA00023212"/>
    </source>
</evidence>
<evidence type="ECO:0000259" key="23">
    <source>
        <dbReference type="Pfam" id="PF23215"/>
    </source>
</evidence>
<dbReference type="PROSITE" id="PS50082">
    <property type="entry name" value="WD_REPEATS_2"/>
    <property type="match status" value="1"/>
</dbReference>
<keyword evidence="25" id="KW-1185">Reference proteome</keyword>
<keyword evidence="17" id="KW-0539">Nucleus</keyword>
<keyword evidence="13" id="KW-0995">Kinetochore</keyword>
<evidence type="ECO:0000313" key="24">
    <source>
        <dbReference type="EMBL" id="NWS84806.1"/>
    </source>
</evidence>
<dbReference type="PROSITE" id="PS00678">
    <property type="entry name" value="WD_REPEATS_1"/>
    <property type="match status" value="1"/>
</dbReference>
<evidence type="ECO:0000256" key="12">
    <source>
        <dbReference type="ARBA" id="ARBA00022737"/>
    </source>
</evidence>
<keyword evidence="7" id="KW-0158">Chromosome</keyword>
<feature type="domain" description="Leucine-rich repeat and WD repeat-containing protein 1 WD" evidence="23">
    <location>
        <begin position="288"/>
        <end position="676"/>
    </location>
</feature>
<dbReference type="InterPro" id="IPR052489">
    <property type="entry name" value="LRWD1"/>
</dbReference>